<evidence type="ECO:0000256" key="6">
    <source>
        <dbReference type="ARBA" id="ARBA00022968"/>
    </source>
</evidence>
<proteinExistence type="inferred from homology"/>
<gene>
    <name evidence="11" type="ORF">Fot_05283</name>
</gene>
<dbReference type="Proteomes" id="UP001604277">
    <property type="component" value="Unassembled WGS sequence"/>
</dbReference>
<evidence type="ECO:0000256" key="1">
    <source>
        <dbReference type="ARBA" id="ARBA00004323"/>
    </source>
</evidence>
<dbReference type="InterPro" id="IPR008630">
    <property type="entry name" value="Glyco_trans_34"/>
</dbReference>
<dbReference type="GO" id="GO:0008378">
    <property type="term" value="F:galactosyltransferase activity"/>
    <property type="evidence" value="ECO:0007669"/>
    <property type="project" value="UniProtKB-ARBA"/>
</dbReference>
<dbReference type="PANTHER" id="PTHR31311">
    <property type="entry name" value="XYLOGLUCAN 6-XYLOSYLTRANSFERASE 5-RELATED-RELATED"/>
    <property type="match status" value="1"/>
</dbReference>
<keyword evidence="12" id="KW-1185">Reference proteome</keyword>
<organism evidence="11 12">
    <name type="scientific">Forsythia ovata</name>
    <dbReference type="NCBI Taxonomy" id="205694"/>
    <lineage>
        <taxon>Eukaryota</taxon>
        <taxon>Viridiplantae</taxon>
        <taxon>Streptophyta</taxon>
        <taxon>Embryophyta</taxon>
        <taxon>Tracheophyta</taxon>
        <taxon>Spermatophyta</taxon>
        <taxon>Magnoliopsida</taxon>
        <taxon>eudicotyledons</taxon>
        <taxon>Gunneridae</taxon>
        <taxon>Pentapetalae</taxon>
        <taxon>asterids</taxon>
        <taxon>lamiids</taxon>
        <taxon>Lamiales</taxon>
        <taxon>Oleaceae</taxon>
        <taxon>Forsythieae</taxon>
        <taxon>Forsythia</taxon>
    </lineage>
</organism>
<keyword evidence="10" id="KW-0325">Glycoprotein</keyword>
<comment type="caution">
    <text evidence="11">The sequence shown here is derived from an EMBL/GenBank/DDBJ whole genome shotgun (WGS) entry which is preliminary data.</text>
</comment>
<dbReference type="FunFam" id="3.90.550.10:FF:000127">
    <property type="entry name" value="Probable glycosyltransferase 7"/>
    <property type="match status" value="1"/>
</dbReference>
<name>A0ABD1WPS8_9LAMI</name>
<keyword evidence="4" id="KW-0808">Transferase</keyword>
<keyword evidence="7" id="KW-1133">Transmembrane helix</keyword>
<keyword evidence="9" id="KW-0472">Membrane</keyword>
<accession>A0ABD1WPS8</accession>
<keyword evidence="6" id="KW-0735">Signal-anchor</keyword>
<dbReference type="GO" id="GO:0000139">
    <property type="term" value="C:Golgi membrane"/>
    <property type="evidence" value="ECO:0007669"/>
    <property type="project" value="UniProtKB-SubCell"/>
</dbReference>
<dbReference type="Gene3D" id="3.90.550.10">
    <property type="entry name" value="Spore Coat Polysaccharide Biosynthesis Protein SpsA, Chain A"/>
    <property type="match status" value="1"/>
</dbReference>
<evidence type="ECO:0000256" key="7">
    <source>
        <dbReference type="ARBA" id="ARBA00022989"/>
    </source>
</evidence>
<dbReference type="PANTHER" id="PTHR31311:SF15">
    <property type="entry name" value="GLYCOSYLTRANSFERASE 6-LIKE"/>
    <property type="match status" value="1"/>
</dbReference>
<evidence type="ECO:0000256" key="9">
    <source>
        <dbReference type="ARBA" id="ARBA00023136"/>
    </source>
</evidence>
<dbReference type="Pfam" id="PF05637">
    <property type="entry name" value="Glyco_transf_34"/>
    <property type="match status" value="1"/>
</dbReference>
<comment type="subcellular location">
    <subcellularLocation>
        <location evidence="1">Golgi apparatus membrane</location>
        <topology evidence="1">Single-pass type II membrane protein</topology>
    </subcellularLocation>
</comment>
<dbReference type="EMBL" id="JBFOLJ010000002">
    <property type="protein sequence ID" value="KAL2551664.1"/>
    <property type="molecule type" value="Genomic_DNA"/>
</dbReference>
<dbReference type="AlphaFoldDB" id="A0ABD1WPS8"/>
<protein>
    <submittedName>
        <fullName evidence="11">Glycosyltransferase 6</fullName>
    </submittedName>
</protein>
<evidence type="ECO:0000256" key="10">
    <source>
        <dbReference type="ARBA" id="ARBA00023180"/>
    </source>
</evidence>
<evidence type="ECO:0000313" key="11">
    <source>
        <dbReference type="EMBL" id="KAL2551664.1"/>
    </source>
</evidence>
<evidence type="ECO:0000256" key="2">
    <source>
        <dbReference type="ARBA" id="ARBA00005664"/>
    </source>
</evidence>
<sequence>MAKFIVQNKSSGSAKVRSLCIAVIVAVLMFCTLWSFTSPWPSFSVSLSKPLTKQCPPDVQVQPFNMSQEPIDTTFYDDPENTYTIDKPMINWDKKRREWLNHHSSFVAGVENRVLVLTGSQPSPCKNPIGDNLLLRCFKNKVDYCRLHGYDIFYNNVLLNPNMGSFWAKIPLVRASMLAHPEAEWIFWVDSDAIFTDMEFKIPLERYKDHNLVVHGWPNLIYEKKSWVSVNAGIFLLRNCQWSMEFLDVWAGMGPQSPDYTKWGQILRSTLKDKMFKESDDQSALVYLILKEKKKWGDMIYVENEYSLHGYWLGVVGKLKNITQKYLEIERVVHKLRRRHAEVVSERYGAMREPYVEEGGDRKGGWRRPFITHFTGCQPCSGAHNPAYVGNSCWIEMERALNFADNQVLRNFGFMHPDIGNGSYVMPLPVDFPGDEFDEFM</sequence>
<keyword evidence="5" id="KW-0812">Transmembrane</keyword>
<evidence type="ECO:0000313" key="12">
    <source>
        <dbReference type="Proteomes" id="UP001604277"/>
    </source>
</evidence>
<evidence type="ECO:0000256" key="4">
    <source>
        <dbReference type="ARBA" id="ARBA00022679"/>
    </source>
</evidence>
<evidence type="ECO:0000256" key="3">
    <source>
        <dbReference type="ARBA" id="ARBA00022676"/>
    </source>
</evidence>
<dbReference type="InterPro" id="IPR029044">
    <property type="entry name" value="Nucleotide-diphossugar_trans"/>
</dbReference>
<comment type="similarity">
    <text evidence="2">Belongs to the glycosyltransferase 34 family.</text>
</comment>
<keyword evidence="8" id="KW-0333">Golgi apparatus</keyword>
<reference evidence="12" key="1">
    <citation type="submission" date="2024-07" db="EMBL/GenBank/DDBJ databases">
        <title>Two chromosome-level genome assemblies of Korean endemic species Abeliophyllum distichum and Forsythia ovata (Oleaceae).</title>
        <authorList>
            <person name="Jang H."/>
        </authorList>
    </citation>
    <scope>NUCLEOTIDE SEQUENCE [LARGE SCALE GENOMIC DNA]</scope>
</reference>
<keyword evidence="3" id="KW-0328">Glycosyltransferase</keyword>
<evidence type="ECO:0000256" key="5">
    <source>
        <dbReference type="ARBA" id="ARBA00022692"/>
    </source>
</evidence>
<evidence type="ECO:0000256" key="8">
    <source>
        <dbReference type="ARBA" id="ARBA00023034"/>
    </source>
</evidence>